<comment type="caution">
    <text evidence="10">The sequence shown here is derived from an EMBL/GenBank/DDBJ whole genome shotgun (WGS) entry which is preliminary data.</text>
</comment>
<keyword evidence="6 9" id="KW-1133">Transmembrane helix</keyword>
<reference evidence="10 11" key="1">
    <citation type="submission" date="2023-11" db="EMBL/GenBank/DDBJ databases">
        <title>MicrobeMod: A computational toolkit for identifying prokaryotic methylation and restriction-modification with nanopore sequencing.</title>
        <authorList>
            <person name="Crits-Christoph A."/>
            <person name="Kang S.C."/>
            <person name="Lee H."/>
            <person name="Ostrov N."/>
        </authorList>
    </citation>
    <scope>NUCLEOTIDE SEQUENCE [LARGE SCALE GENOMIC DNA]</scope>
    <source>
        <strain evidence="10 11">DSMZ 700</strain>
    </source>
</reference>
<keyword evidence="2" id="KW-0813">Transport</keyword>
<sequence>MLLPVPPATSFTPVFSLFGGALIGLGAATLWIGNGRVAGVSGVLGGLIEPKERDWKLAFIAGMLLTGLIARVLGIDPSFQLSGPRLLLVPAGLLVGLGAALAGGCGSGHGICGLSRLSPRSIAATATFMGVAFVAVFLTRVIGGMF</sequence>
<dbReference type="Pfam" id="PF04143">
    <property type="entry name" value="Sulf_transp"/>
    <property type="match status" value="1"/>
</dbReference>
<dbReference type="EMBL" id="JAWXYB010000018">
    <property type="protein sequence ID" value="MDX5931624.1"/>
    <property type="molecule type" value="Genomic_DNA"/>
</dbReference>
<organism evidence="10 11">
    <name type="scientific">Acidiphilium acidophilum</name>
    <name type="common">Thiobacillus acidophilus</name>
    <dbReference type="NCBI Taxonomy" id="76588"/>
    <lineage>
        <taxon>Bacteria</taxon>
        <taxon>Pseudomonadati</taxon>
        <taxon>Pseudomonadota</taxon>
        <taxon>Alphaproteobacteria</taxon>
        <taxon>Acetobacterales</taxon>
        <taxon>Acidocellaceae</taxon>
        <taxon>Acidiphilium</taxon>
    </lineage>
</organism>
<evidence type="ECO:0000256" key="3">
    <source>
        <dbReference type="ARBA" id="ARBA00022475"/>
    </source>
</evidence>
<feature type="transmembrane region" description="Helical" evidence="9">
    <location>
        <begin position="122"/>
        <end position="143"/>
    </location>
</feature>
<evidence type="ECO:0000256" key="8">
    <source>
        <dbReference type="ARBA" id="ARBA00035655"/>
    </source>
</evidence>
<evidence type="ECO:0000256" key="9">
    <source>
        <dbReference type="SAM" id="Phobius"/>
    </source>
</evidence>
<keyword evidence="7 9" id="KW-0472">Membrane</keyword>
<dbReference type="PANTHER" id="PTHR30574:SF1">
    <property type="entry name" value="SULPHUR TRANSPORT DOMAIN-CONTAINING PROTEIN"/>
    <property type="match status" value="1"/>
</dbReference>
<accession>A0AAW9DSW2</accession>
<feature type="transmembrane region" description="Helical" evidence="9">
    <location>
        <begin position="55"/>
        <end position="75"/>
    </location>
</feature>
<keyword evidence="11" id="KW-1185">Reference proteome</keyword>
<evidence type="ECO:0000256" key="4">
    <source>
        <dbReference type="ARBA" id="ARBA00022519"/>
    </source>
</evidence>
<proteinExistence type="inferred from homology"/>
<comment type="subcellular location">
    <subcellularLocation>
        <location evidence="1">Cell inner membrane</location>
        <topology evidence="1">Multi-pass membrane protein</topology>
    </subcellularLocation>
</comment>
<gene>
    <name evidence="10" type="ORF">SIL87_12690</name>
</gene>
<name>A0AAW9DSW2_ACIAO</name>
<evidence type="ECO:0000256" key="7">
    <source>
        <dbReference type="ARBA" id="ARBA00023136"/>
    </source>
</evidence>
<evidence type="ECO:0000256" key="2">
    <source>
        <dbReference type="ARBA" id="ARBA00022448"/>
    </source>
</evidence>
<evidence type="ECO:0000256" key="5">
    <source>
        <dbReference type="ARBA" id="ARBA00022692"/>
    </source>
</evidence>
<dbReference type="Proteomes" id="UP001279553">
    <property type="component" value="Unassembled WGS sequence"/>
</dbReference>
<protein>
    <submittedName>
        <fullName evidence="10">YeeE/YedE thiosulfate transporter family protein</fullName>
    </submittedName>
</protein>
<keyword evidence="4" id="KW-0997">Cell inner membrane</keyword>
<evidence type="ECO:0000256" key="1">
    <source>
        <dbReference type="ARBA" id="ARBA00004429"/>
    </source>
</evidence>
<dbReference type="RefSeq" id="WP_319614526.1">
    <property type="nucleotide sequence ID" value="NZ_JAWXYB010000018.1"/>
</dbReference>
<keyword evidence="5 9" id="KW-0812">Transmembrane</keyword>
<evidence type="ECO:0000313" key="11">
    <source>
        <dbReference type="Proteomes" id="UP001279553"/>
    </source>
</evidence>
<evidence type="ECO:0000256" key="6">
    <source>
        <dbReference type="ARBA" id="ARBA00022989"/>
    </source>
</evidence>
<dbReference type="AlphaFoldDB" id="A0AAW9DSW2"/>
<feature type="transmembrane region" description="Helical" evidence="9">
    <location>
        <begin position="12"/>
        <end position="34"/>
    </location>
</feature>
<comment type="similarity">
    <text evidence="8">Belongs to the TsuA/YedE (TC 9.B.102) family.</text>
</comment>
<dbReference type="GO" id="GO:0005886">
    <property type="term" value="C:plasma membrane"/>
    <property type="evidence" value="ECO:0007669"/>
    <property type="project" value="UniProtKB-SubCell"/>
</dbReference>
<dbReference type="InterPro" id="IPR007272">
    <property type="entry name" value="Sulf_transp_TsuA/YedE"/>
</dbReference>
<feature type="transmembrane region" description="Helical" evidence="9">
    <location>
        <begin position="87"/>
        <end position="110"/>
    </location>
</feature>
<evidence type="ECO:0000313" key="10">
    <source>
        <dbReference type="EMBL" id="MDX5931624.1"/>
    </source>
</evidence>
<keyword evidence="3" id="KW-1003">Cell membrane</keyword>
<dbReference type="PANTHER" id="PTHR30574">
    <property type="entry name" value="INNER MEMBRANE PROTEIN YEDE"/>
    <property type="match status" value="1"/>
</dbReference>